<feature type="transmembrane region" description="Helical" evidence="8">
    <location>
        <begin position="78"/>
        <end position="101"/>
    </location>
</feature>
<evidence type="ECO:0000256" key="1">
    <source>
        <dbReference type="ARBA" id="ARBA00004651"/>
    </source>
</evidence>
<accession>A0ABV8XYF2</accession>
<keyword evidence="7 8" id="KW-0472">Membrane</keyword>
<keyword evidence="6 8" id="KW-1133">Transmembrane helix</keyword>
<dbReference type="CDD" id="cd17320">
    <property type="entry name" value="MFS_MdfA_MDR_like"/>
    <property type="match status" value="1"/>
</dbReference>
<dbReference type="PANTHER" id="PTHR23502">
    <property type="entry name" value="MAJOR FACILITATOR SUPERFAMILY"/>
    <property type="match status" value="1"/>
</dbReference>
<gene>
    <name evidence="10" type="ORF">ACFO0K_07130</name>
</gene>
<dbReference type="NCBIfam" id="TIGR00710">
    <property type="entry name" value="efflux_Bcr_CflA"/>
    <property type="match status" value="1"/>
</dbReference>
<dbReference type="Proteomes" id="UP001595965">
    <property type="component" value="Unassembled WGS sequence"/>
</dbReference>
<feature type="transmembrane region" description="Helical" evidence="8">
    <location>
        <begin position="45"/>
        <end position="66"/>
    </location>
</feature>
<feature type="transmembrane region" description="Helical" evidence="8">
    <location>
        <begin position="378"/>
        <end position="399"/>
    </location>
</feature>
<feature type="transmembrane region" description="Helical" evidence="8">
    <location>
        <begin position="113"/>
        <end position="132"/>
    </location>
</feature>
<evidence type="ECO:0000256" key="5">
    <source>
        <dbReference type="ARBA" id="ARBA00022692"/>
    </source>
</evidence>
<dbReference type="SUPFAM" id="SSF103473">
    <property type="entry name" value="MFS general substrate transporter"/>
    <property type="match status" value="1"/>
</dbReference>
<dbReference type="InterPro" id="IPR005829">
    <property type="entry name" value="Sugar_transporter_CS"/>
</dbReference>
<evidence type="ECO:0000256" key="8">
    <source>
        <dbReference type="SAM" id="Phobius"/>
    </source>
</evidence>
<reference evidence="11" key="1">
    <citation type="journal article" date="2019" name="Int. J. Syst. Evol. Microbiol.">
        <title>The Global Catalogue of Microorganisms (GCM) 10K type strain sequencing project: providing services to taxonomists for standard genome sequencing and annotation.</title>
        <authorList>
            <consortium name="The Broad Institute Genomics Platform"/>
            <consortium name="The Broad Institute Genome Sequencing Center for Infectious Disease"/>
            <person name="Wu L."/>
            <person name="Ma J."/>
        </authorList>
    </citation>
    <scope>NUCLEOTIDE SEQUENCE [LARGE SCALE GENOMIC DNA]</scope>
    <source>
        <strain evidence="11">CGMCC 1.12125</strain>
    </source>
</reference>
<feature type="transmembrane region" description="Helical" evidence="8">
    <location>
        <begin position="282"/>
        <end position="305"/>
    </location>
</feature>
<feature type="transmembrane region" description="Helical" evidence="8">
    <location>
        <begin position="317"/>
        <end position="338"/>
    </location>
</feature>
<keyword evidence="3" id="KW-0813">Transport</keyword>
<evidence type="ECO:0000256" key="4">
    <source>
        <dbReference type="ARBA" id="ARBA00022475"/>
    </source>
</evidence>
<feature type="domain" description="Major facilitator superfamily (MFS) profile" evidence="9">
    <location>
        <begin position="36"/>
        <end position="431"/>
    </location>
</feature>
<evidence type="ECO:0000256" key="6">
    <source>
        <dbReference type="ARBA" id="ARBA00022989"/>
    </source>
</evidence>
<feature type="transmembrane region" description="Helical" evidence="8">
    <location>
        <begin position="202"/>
        <end position="221"/>
    </location>
</feature>
<keyword evidence="5 8" id="KW-0812">Transmembrane</keyword>
<dbReference type="RefSeq" id="WP_344228380.1">
    <property type="nucleotide sequence ID" value="NZ_BAAALH010000002.1"/>
</dbReference>
<keyword evidence="4" id="KW-1003">Cell membrane</keyword>
<evidence type="ECO:0000313" key="10">
    <source>
        <dbReference type="EMBL" id="MFC4429450.1"/>
    </source>
</evidence>
<feature type="transmembrane region" description="Helical" evidence="8">
    <location>
        <begin position="405"/>
        <end position="425"/>
    </location>
</feature>
<feature type="transmembrane region" description="Helical" evidence="8">
    <location>
        <begin position="138"/>
        <end position="159"/>
    </location>
</feature>
<feature type="transmembrane region" description="Helical" evidence="8">
    <location>
        <begin position="344"/>
        <end position="366"/>
    </location>
</feature>
<keyword evidence="11" id="KW-1185">Reference proteome</keyword>
<sequence length="451" mass="46345">MYVRTILGVELLLGTITVDVPACSPRHLGFYCHERTTLMSTSVRFSTTLSLAAIVGLVPFAIDMYLASLPQISQEFTAPVWVTQLTLTGYLLLLGLGQLFAGPLSDAIGRRKPLMIGLALFIVGSVVAALAPNITTLVLARLLQGVGGALAAVVATSTVRDRAEGPAAMKLFAVLMTVSALAPIVAPAAGGLLEGAAGWRSVFWTLAGLGVIVSLTSWFALPESLPKLSRHPLKLRGVLSAYSTLLRTSSFSLPLAALATMFMLLFAYIGGASYVYQDQFGISPQTFGLVFGGTGAALMLGAIVANRFAEKTGAYQLSIIGIIISLIGAAAAVLVTAATMPLGALVAAMSVAMFGLGLSEPALMSLCMSAVQRHTGQAAALIGAGQFALGAVATTFAGILAARGALPWVLLLVGLAIVALVLAVIGSRSINTKSSTMQTAEQATGVPVPTA</sequence>
<feature type="transmembrane region" description="Helical" evidence="8">
    <location>
        <begin position="171"/>
        <end position="190"/>
    </location>
</feature>
<dbReference type="InterPro" id="IPR004812">
    <property type="entry name" value="Efflux_drug-R_Bcr/CmlA"/>
</dbReference>
<evidence type="ECO:0000259" key="9">
    <source>
        <dbReference type="PROSITE" id="PS50850"/>
    </source>
</evidence>
<evidence type="ECO:0000256" key="7">
    <source>
        <dbReference type="ARBA" id="ARBA00023136"/>
    </source>
</evidence>
<proteinExistence type="inferred from homology"/>
<comment type="caution">
    <text evidence="10">The sequence shown here is derived from an EMBL/GenBank/DDBJ whole genome shotgun (WGS) entry which is preliminary data.</text>
</comment>
<dbReference type="PANTHER" id="PTHR23502:SF132">
    <property type="entry name" value="POLYAMINE TRANSPORTER 2-RELATED"/>
    <property type="match status" value="1"/>
</dbReference>
<organism evidence="10 11">
    <name type="scientific">Citricoccus alkalitolerans</name>
    <dbReference type="NCBI Taxonomy" id="246603"/>
    <lineage>
        <taxon>Bacteria</taxon>
        <taxon>Bacillati</taxon>
        <taxon>Actinomycetota</taxon>
        <taxon>Actinomycetes</taxon>
        <taxon>Micrococcales</taxon>
        <taxon>Micrococcaceae</taxon>
        <taxon>Citricoccus</taxon>
    </lineage>
</organism>
<dbReference type="Pfam" id="PF07690">
    <property type="entry name" value="MFS_1"/>
    <property type="match status" value="1"/>
</dbReference>
<dbReference type="EMBL" id="JBHSEN010000001">
    <property type="protein sequence ID" value="MFC4429450.1"/>
    <property type="molecule type" value="Genomic_DNA"/>
</dbReference>
<evidence type="ECO:0000256" key="3">
    <source>
        <dbReference type="ARBA" id="ARBA00022448"/>
    </source>
</evidence>
<comment type="subcellular location">
    <subcellularLocation>
        <location evidence="1">Cell membrane</location>
        <topology evidence="1">Multi-pass membrane protein</topology>
    </subcellularLocation>
</comment>
<dbReference type="InterPro" id="IPR036259">
    <property type="entry name" value="MFS_trans_sf"/>
</dbReference>
<dbReference type="InterPro" id="IPR011701">
    <property type="entry name" value="MFS"/>
</dbReference>
<feature type="transmembrane region" description="Helical" evidence="8">
    <location>
        <begin position="255"/>
        <end position="276"/>
    </location>
</feature>
<evidence type="ECO:0000313" key="11">
    <source>
        <dbReference type="Proteomes" id="UP001595965"/>
    </source>
</evidence>
<protein>
    <submittedName>
        <fullName evidence="10">Multidrug effflux MFS transporter</fullName>
    </submittedName>
</protein>
<dbReference type="Gene3D" id="1.20.1720.10">
    <property type="entry name" value="Multidrug resistance protein D"/>
    <property type="match status" value="1"/>
</dbReference>
<name>A0ABV8XYF2_9MICC</name>
<evidence type="ECO:0000256" key="2">
    <source>
        <dbReference type="ARBA" id="ARBA00006236"/>
    </source>
</evidence>
<comment type="similarity">
    <text evidence="2">Belongs to the major facilitator superfamily. Bcr/CmlA family.</text>
</comment>
<dbReference type="PROSITE" id="PS00216">
    <property type="entry name" value="SUGAR_TRANSPORT_1"/>
    <property type="match status" value="1"/>
</dbReference>
<dbReference type="InterPro" id="IPR020846">
    <property type="entry name" value="MFS_dom"/>
</dbReference>
<dbReference type="PROSITE" id="PS50850">
    <property type="entry name" value="MFS"/>
    <property type="match status" value="1"/>
</dbReference>